<comment type="subcellular location">
    <subcellularLocation>
        <location evidence="1">Nucleus</location>
    </subcellularLocation>
</comment>
<sequence length="993" mass="115868">MSIFPAFAEQAVQESTSASATKDSDKTWLKNSSFHFIARSPSRSDNITLGKFGTDSDSFLEEETSKSASTSRKRRKSLKKKTGKKGRGDEISVVSTATIEENEFFEVNPKGNRELLMVSTISRPSAPQYHATLHLNASHKYIYSKKKYKRYHQHIPEKLINKTEDEMVLTKRNLDTVKFAERDDHYSGFKHEEELSQKTAFYNRHLTNCPADIKVWLEYIQFQDTVYEFEKTYRKGSIAKAQIVLAQRKLAIIDKAISLNSSCDLLHRKRLNIAVTAFPADELQNYLKELVNKDKSNIILWQGYIEATQCSMSHCNTPAVLNLYSKCLSTLHQLRRSTSVEKYLLEESILRMLYQCCLFLKQAGLFEQLWTLLKMYLELNLSSNDKSKFNISSGFRENQLTELEDIIFTSNLPLHELWLRTERLRESCHWVPYTEEDNNCEDPQRIVFTEDVAELIHPITKPENIFKLTATIFTLIKIPLLPCRHTTMQDLGLDYVPWSLDSIEPLLSMFLPIYPVEMENEHLWTDNRLAVGPQYLKKLPGQEEYLEFILKIMENSSDCLSGDNKIAITVWFFRFQRLLIILDKSKLLILADSFKKKIKKTVREFLKHDENRQNEIYYLEYALIEYELGNKDNCFKIINTALSFNKQTEFVTENWPNNQKNWCYLYKNLIQMKLCSKLCDDYTRSERNEDALKLICEMVLIQKDIQPNENILNKVEAKLDFISAEIIGTKVSNLPTLQHFLPDFATDWLIIHGWYLYLRKGPTECYTFLAEILQKLEDNSTEASWQKEILYEFYIAVLFKYSMETKYGGFFKLLDDVLYTAIENYPNNVFILSILEREQSIGNALGPRWWKMQNMLLSSGRALSSLFAIVIVNQHILNLRETVCDTITGDKYDINSSLKNKMLSLFKKVTSGVTTRKCGLVWRLYLQFVYTYFSPELCRNVYYSAVEECPWLKSLYIDAAIYIPAELSQIQDLIIEKQLRLHVTPEELDILRS</sequence>
<accession>A0A9P0DAW2</accession>
<dbReference type="AlphaFoldDB" id="A0A9P0DAW2"/>
<feature type="compositionally biased region" description="Polar residues" evidence="4">
    <location>
        <begin position="12"/>
        <end position="21"/>
    </location>
</feature>
<dbReference type="Proteomes" id="UP001153737">
    <property type="component" value="Chromosome 12"/>
</dbReference>
<dbReference type="PANTHER" id="PTHR13471:SF0">
    <property type="entry name" value="NUCLEAR EXOSOME REGULATOR NRDE2"/>
    <property type="match status" value="1"/>
</dbReference>
<dbReference type="InterPro" id="IPR013633">
    <property type="entry name" value="NRDE-2"/>
</dbReference>
<keyword evidence="3" id="KW-0539">Nucleus</keyword>
<dbReference type="GO" id="GO:0071013">
    <property type="term" value="C:catalytic step 2 spliceosome"/>
    <property type="evidence" value="ECO:0007669"/>
    <property type="project" value="TreeGrafter"/>
</dbReference>
<feature type="region of interest" description="Disordered" evidence="4">
    <location>
        <begin position="60"/>
        <end position="89"/>
    </location>
</feature>
<proteinExistence type="inferred from homology"/>
<comment type="similarity">
    <text evidence="2">Belongs to the NRDE2 family.</text>
</comment>
<evidence type="ECO:0000256" key="2">
    <source>
        <dbReference type="ARBA" id="ARBA00009265"/>
    </source>
</evidence>
<dbReference type="GO" id="GO:1902369">
    <property type="term" value="P:negative regulation of RNA catabolic process"/>
    <property type="evidence" value="ECO:0007669"/>
    <property type="project" value="TreeGrafter"/>
</dbReference>
<dbReference type="GO" id="GO:0031048">
    <property type="term" value="P:regulatory ncRNA-mediated heterochromatin formation"/>
    <property type="evidence" value="ECO:0007669"/>
    <property type="project" value="TreeGrafter"/>
</dbReference>
<evidence type="ECO:0000313" key="6">
    <source>
        <dbReference type="Proteomes" id="UP001153737"/>
    </source>
</evidence>
<name>A0A9P0DAW2_PHACE</name>
<evidence type="ECO:0000256" key="4">
    <source>
        <dbReference type="SAM" id="MobiDB-lite"/>
    </source>
</evidence>
<keyword evidence="6" id="KW-1185">Reference proteome</keyword>
<evidence type="ECO:0000256" key="1">
    <source>
        <dbReference type="ARBA" id="ARBA00004123"/>
    </source>
</evidence>
<organism evidence="5 6">
    <name type="scientific">Phaedon cochleariae</name>
    <name type="common">Mustard beetle</name>
    <dbReference type="NCBI Taxonomy" id="80249"/>
    <lineage>
        <taxon>Eukaryota</taxon>
        <taxon>Metazoa</taxon>
        <taxon>Ecdysozoa</taxon>
        <taxon>Arthropoda</taxon>
        <taxon>Hexapoda</taxon>
        <taxon>Insecta</taxon>
        <taxon>Pterygota</taxon>
        <taxon>Neoptera</taxon>
        <taxon>Endopterygota</taxon>
        <taxon>Coleoptera</taxon>
        <taxon>Polyphaga</taxon>
        <taxon>Cucujiformia</taxon>
        <taxon>Chrysomeloidea</taxon>
        <taxon>Chrysomelidae</taxon>
        <taxon>Chrysomelinae</taxon>
        <taxon>Chrysomelini</taxon>
        <taxon>Phaedon</taxon>
    </lineage>
</organism>
<dbReference type="PANTHER" id="PTHR13471">
    <property type="entry name" value="TETRATRICOPEPTIDE-LIKE HELICAL"/>
    <property type="match status" value="1"/>
</dbReference>
<dbReference type="EMBL" id="OU896718">
    <property type="protein sequence ID" value="CAH1119051.1"/>
    <property type="molecule type" value="Genomic_DNA"/>
</dbReference>
<reference evidence="5" key="1">
    <citation type="submission" date="2022-01" db="EMBL/GenBank/DDBJ databases">
        <authorList>
            <person name="King R."/>
        </authorList>
    </citation>
    <scope>NUCLEOTIDE SEQUENCE</scope>
</reference>
<gene>
    <name evidence="5" type="ORF">PHAECO_LOCUS3267</name>
</gene>
<evidence type="ECO:0008006" key="7">
    <source>
        <dbReference type="Google" id="ProtNLM"/>
    </source>
</evidence>
<protein>
    <recommendedName>
        <fullName evidence="7">Protein NRDE2 homolog</fullName>
    </recommendedName>
</protein>
<feature type="region of interest" description="Disordered" evidence="4">
    <location>
        <begin position="1"/>
        <end position="24"/>
    </location>
</feature>
<evidence type="ECO:0000313" key="5">
    <source>
        <dbReference type="EMBL" id="CAH1119051.1"/>
    </source>
</evidence>
<dbReference type="Pfam" id="PF08424">
    <property type="entry name" value="NRDE-2"/>
    <property type="match status" value="1"/>
</dbReference>
<evidence type="ECO:0000256" key="3">
    <source>
        <dbReference type="ARBA" id="ARBA00023242"/>
    </source>
</evidence>
<reference evidence="5" key="2">
    <citation type="submission" date="2022-10" db="EMBL/GenBank/DDBJ databases">
        <authorList>
            <consortium name="ENA_rothamsted_submissions"/>
            <consortium name="culmorum"/>
            <person name="King R."/>
        </authorList>
    </citation>
    <scope>NUCLEOTIDE SEQUENCE</scope>
</reference>
<feature type="compositionally biased region" description="Basic residues" evidence="4">
    <location>
        <begin position="71"/>
        <end position="85"/>
    </location>
</feature>